<dbReference type="RefSeq" id="WP_106301813.1">
    <property type="nucleotide sequence ID" value="NZ_PVWO01000055.1"/>
</dbReference>
<name>A0A2T1GJI3_9CYAN</name>
<evidence type="ECO:0000313" key="2">
    <source>
        <dbReference type="Proteomes" id="UP000238937"/>
    </source>
</evidence>
<gene>
    <name evidence="1" type="ORF">C7B77_06625</name>
</gene>
<evidence type="ECO:0000313" key="1">
    <source>
        <dbReference type="EMBL" id="PSB57934.1"/>
    </source>
</evidence>
<dbReference type="AlphaFoldDB" id="A0A2T1GJI3"/>
<dbReference type="EMBL" id="PVWO01000055">
    <property type="protein sequence ID" value="PSB57934.1"/>
    <property type="molecule type" value="Genomic_DNA"/>
</dbReference>
<keyword evidence="2" id="KW-1185">Reference proteome</keyword>
<dbReference type="Proteomes" id="UP000238937">
    <property type="component" value="Unassembled WGS sequence"/>
</dbReference>
<organism evidence="1 2">
    <name type="scientific">Chamaesiphon polymorphus CCALA 037</name>
    <dbReference type="NCBI Taxonomy" id="2107692"/>
    <lineage>
        <taxon>Bacteria</taxon>
        <taxon>Bacillati</taxon>
        <taxon>Cyanobacteriota</taxon>
        <taxon>Cyanophyceae</taxon>
        <taxon>Gomontiellales</taxon>
        <taxon>Chamaesiphonaceae</taxon>
        <taxon>Chamaesiphon</taxon>
    </lineage>
</organism>
<reference evidence="1 2" key="1">
    <citation type="submission" date="2018-03" db="EMBL/GenBank/DDBJ databases">
        <title>The ancient ancestry and fast evolution of plastids.</title>
        <authorList>
            <person name="Moore K.R."/>
            <person name="Magnabosco C."/>
            <person name="Momper L."/>
            <person name="Gold D.A."/>
            <person name="Bosak T."/>
            <person name="Fournier G.P."/>
        </authorList>
    </citation>
    <scope>NUCLEOTIDE SEQUENCE [LARGE SCALE GENOMIC DNA]</scope>
    <source>
        <strain evidence="1 2">CCALA 037</strain>
    </source>
</reference>
<proteinExistence type="predicted"/>
<comment type="caution">
    <text evidence="1">The sequence shown here is derived from an EMBL/GenBank/DDBJ whole genome shotgun (WGS) entry which is preliminary data.</text>
</comment>
<sequence length="64" mass="7161">MPIELEERVALLEAEVERLKHQLPSIPAKTEHPMLKFAGIFQDDEDFAAVVANIAADRADTTEE</sequence>
<protein>
    <submittedName>
        <fullName evidence="1">Uncharacterized protein</fullName>
    </submittedName>
</protein>
<accession>A0A2T1GJI3</accession>